<dbReference type="AlphaFoldDB" id="A0A7Z2GB64"/>
<accession>A0A7Z2GB64</accession>
<evidence type="ECO:0000313" key="1">
    <source>
        <dbReference type="EMBL" id="QGZ58427.1"/>
    </source>
</evidence>
<name>A0A7Z2GB64_9BURK</name>
<reference evidence="1 2" key="1">
    <citation type="submission" date="2019-12" db="EMBL/GenBank/DDBJ databases">
        <title>Paraburkholderia acidiphila 7Q-K02 sp. nov and Paraburkholderia acidisoli DHF22 sp. nov., two strains isolated from forest soil.</title>
        <authorList>
            <person name="Gao Z."/>
            <person name="Qiu L."/>
        </authorList>
    </citation>
    <scope>NUCLEOTIDE SEQUENCE [LARGE SCALE GENOMIC DNA]</scope>
    <source>
        <strain evidence="1 2">7Q-K02</strain>
    </source>
</reference>
<sequence length="66" mass="7196">MATLHKVWRLIAGAPLDPLDPRTRHAIAVTPLLAWVGLGADGLSSSCYGRGRVRTLTRRGLFRSIT</sequence>
<dbReference type="OrthoDB" id="9759676at2"/>
<dbReference type="Proteomes" id="UP000434209">
    <property type="component" value="Chromosome 3"/>
</dbReference>
<dbReference type="EMBL" id="CP046911">
    <property type="protein sequence ID" value="QGZ58427.1"/>
    <property type="molecule type" value="Genomic_DNA"/>
</dbReference>
<protein>
    <submittedName>
        <fullName evidence="1">Uncharacterized protein</fullName>
    </submittedName>
</protein>
<gene>
    <name evidence="1" type="ORF">FAZ97_25880</name>
</gene>
<keyword evidence="2" id="KW-1185">Reference proteome</keyword>
<dbReference type="KEGG" id="pacp:FAZ97_25880"/>
<proteinExistence type="predicted"/>
<evidence type="ECO:0000313" key="2">
    <source>
        <dbReference type="Proteomes" id="UP000434209"/>
    </source>
</evidence>
<organism evidence="1 2">
    <name type="scientific">Paraburkholderia acidiphila</name>
    <dbReference type="NCBI Taxonomy" id="2571747"/>
    <lineage>
        <taxon>Bacteria</taxon>
        <taxon>Pseudomonadati</taxon>
        <taxon>Pseudomonadota</taxon>
        <taxon>Betaproteobacteria</taxon>
        <taxon>Burkholderiales</taxon>
        <taxon>Burkholderiaceae</taxon>
        <taxon>Paraburkholderia</taxon>
    </lineage>
</organism>